<name>A0A849A749_9ACTN</name>
<feature type="compositionally biased region" description="Low complexity" evidence="1">
    <location>
        <begin position="151"/>
        <end position="225"/>
    </location>
</feature>
<keyword evidence="4" id="KW-1185">Reference proteome</keyword>
<keyword evidence="2" id="KW-0472">Membrane</keyword>
<protein>
    <submittedName>
        <fullName evidence="3">Uncharacterized protein</fullName>
    </submittedName>
</protein>
<reference evidence="3 4" key="1">
    <citation type="submission" date="2020-05" db="EMBL/GenBank/DDBJ databases">
        <title>Nakamurella sp. DB0629 isolated from air conditioner.</title>
        <authorList>
            <person name="Kim D.H."/>
            <person name="Kim D.-U."/>
        </authorList>
    </citation>
    <scope>NUCLEOTIDE SEQUENCE [LARGE SCALE GENOMIC DNA]</scope>
    <source>
        <strain evidence="3 4">DB0629</strain>
    </source>
</reference>
<sequence length="419" mass="41117">MLTSHRADGAATAGRRSHRTLSRTLGTVALAVVIGVGTAACQGTTSGSAAPNNGTGLVSDPMGLGGKANTQQTGEGKTAGGADAKPTAGAGAGNASGAAEQSPAAQTDAATPAEPGTAPADSKGAEPTPAASSTNAGRPTDAAESPAAQPTEVVRSTHTVRSTVTATSATSAKAEAGAAGGAAQPTPAQGGAAQPTPAQGGPAQPTPAEGPSAQPAPAQGGAAQPVNDTTMQPFIGTGEGGDLSVAVSPLGVVVITDQQGGVSVLQAKSIRGNTFETKATYSTRGLAVGQPSTFTFDEGAGRLSTSRGTSFNFYQGPPSVGFDAMVRTWSGHGRGLEIAKNGQVKLSQRGETPDAAPQTAEGFLVSPDDGASQAVLIYLSRTEAYKVGQKYPISISNGVVDLDGSKFCGDSNPDYVCGA</sequence>
<organism evidence="3 4">
    <name type="scientific">Nakamurella aerolata</name>
    <dbReference type="NCBI Taxonomy" id="1656892"/>
    <lineage>
        <taxon>Bacteria</taxon>
        <taxon>Bacillati</taxon>
        <taxon>Actinomycetota</taxon>
        <taxon>Actinomycetes</taxon>
        <taxon>Nakamurellales</taxon>
        <taxon>Nakamurellaceae</taxon>
        <taxon>Nakamurella</taxon>
    </lineage>
</organism>
<feature type="compositionally biased region" description="Low complexity" evidence="1">
    <location>
        <begin position="107"/>
        <end position="120"/>
    </location>
</feature>
<dbReference type="AlphaFoldDB" id="A0A849A749"/>
<evidence type="ECO:0000313" key="4">
    <source>
        <dbReference type="Proteomes" id="UP000562984"/>
    </source>
</evidence>
<accession>A0A849A749</accession>
<evidence type="ECO:0000256" key="1">
    <source>
        <dbReference type="SAM" id="MobiDB-lite"/>
    </source>
</evidence>
<keyword evidence="2" id="KW-0812">Transmembrane</keyword>
<feature type="compositionally biased region" description="Polar residues" evidence="1">
    <location>
        <begin position="42"/>
        <end position="56"/>
    </location>
</feature>
<dbReference type="EMBL" id="JABEND010000008">
    <property type="protein sequence ID" value="NNG36794.1"/>
    <property type="molecule type" value="Genomic_DNA"/>
</dbReference>
<keyword evidence="2" id="KW-1133">Transmembrane helix</keyword>
<feature type="region of interest" description="Disordered" evidence="1">
    <location>
        <begin position="42"/>
        <end position="237"/>
    </location>
</feature>
<evidence type="ECO:0000313" key="3">
    <source>
        <dbReference type="EMBL" id="NNG36794.1"/>
    </source>
</evidence>
<evidence type="ECO:0000256" key="2">
    <source>
        <dbReference type="SAM" id="Phobius"/>
    </source>
</evidence>
<dbReference type="Proteomes" id="UP000562984">
    <property type="component" value="Unassembled WGS sequence"/>
</dbReference>
<comment type="caution">
    <text evidence="3">The sequence shown here is derived from an EMBL/GenBank/DDBJ whole genome shotgun (WGS) entry which is preliminary data.</text>
</comment>
<dbReference type="RefSeq" id="WP_171200487.1">
    <property type="nucleotide sequence ID" value="NZ_JABEND010000008.1"/>
</dbReference>
<gene>
    <name evidence="3" type="ORF">HKD39_13940</name>
</gene>
<proteinExistence type="predicted"/>
<feature type="transmembrane region" description="Helical" evidence="2">
    <location>
        <begin position="21"/>
        <end position="40"/>
    </location>
</feature>